<proteinExistence type="predicted"/>
<dbReference type="Proteomes" id="UP000278419">
    <property type="component" value="Chromosome"/>
</dbReference>
<sequence length="44" mass="5000">MRYILLLRGINVGGKNKVAMADLKADLAELGFDNPVHQQWRSLF</sequence>
<dbReference type="InterPro" id="IPR012545">
    <property type="entry name" value="DUF1697"/>
</dbReference>
<keyword evidence="1" id="KW-0413">Isomerase</keyword>
<reference evidence="1 2" key="1">
    <citation type="submission" date="2018-12" db="EMBL/GenBank/DDBJ databases">
        <authorList>
            <consortium name="Pathogen Informatics"/>
        </authorList>
    </citation>
    <scope>NUCLEOTIDE SEQUENCE [LARGE SCALE GENOMIC DNA]</scope>
    <source>
        <strain evidence="1 2">NCTC10713</strain>
    </source>
</reference>
<accession>A0A3S4MF23</accession>
<dbReference type="GO" id="GO:0008973">
    <property type="term" value="F:phosphopentomutase activity"/>
    <property type="evidence" value="ECO:0007669"/>
    <property type="project" value="UniProtKB-EC"/>
</dbReference>
<organism evidence="1 2">
    <name type="scientific">Streptococcus anginosus</name>
    <dbReference type="NCBI Taxonomy" id="1328"/>
    <lineage>
        <taxon>Bacteria</taxon>
        <taxon>Bacillati</taxon>
        <taxon>Bacillota</taxon>
        <taxon>Bacilli</taxon>
        <taxon>Lactobacillales</taxon>
        <taxon>Streptococcaceae</taxon>
        <taxon>Streptococcus</taxon>
        <taxon>Streptococcus anginosus group</taxon>
    </lineage>
</organism>
<dbReference type="AlphaFoldDB" id="A0A3S4MF23"/>
<protein>
    <submittedName>
        <fullName evidence="1">Phosphopentomutase</fullName>
        <ecNumber evidence="1">5.4.2.7</ecNumber>
    </submittedName>
</protein>
<gene>
    <name evidence="1" type="ORF">NCTC10713_00765</name>
</gene>
<dbReference type="EC" id="5.4.2.7" evidence="1"/>
<dbReference type="Gene3D" id="3.30.70.1280">
    <property type="entry name" value="SP0830-like domains"/>
    <property type="match status" value="1"/>
</dbReference>
<evidence type="ECO:0000313" key="2">
    <source>
        <dbReference type="Proteomes" id="UP000278419"/>
    </source>
</evidence>
<name>A0A3S4MF23_STRAP</name>
<evidence type="ECO:0000313" key="1">
    <source>
        <dbReference type="EMBL" id="VED97825.1"/>
    </source>
</evidence>
<dbReference type="SUPFAM" id="SSF160379">
    <property type="entry name" value="SP0830-like"/>
    <property type="match status" value="1"/>
</dbReference>
<dbReference type="EMBL" id="LR134283">
    <property type="protein sequence ID" value="VED97825.1"/>
    <property type="molecule type" value="Genomic_DNA"/>
</dbReference>
<dbReference type="Pfam" id="PF08002">
    <property type="entry name" value="DUF1697"/>
    <property type="match status" value="1"/>
</dbReference>